<reference evidence="5" key="1">
    <citation type="submission" date="2021-04" db="EMBL/GenBank/DDBJ databases">
        <authorList>
            <consortium name="Molecular Ecology Group"/>
        </authorList>
    </citation>
    <scope>NUCLEOTIDE SEQUENCE</scope>
</reference>
<dbReference type="Pfam" id="PF07653">
    <property type="entry name" value="SH3_2"/>
    <property type="match status" value="1"/>
</dbReference>
<dbReference type="AlphaFoldDB" id="A0A8S3YL63"/>
<feature type="non-terminal residue" evidence="5">
    <location>
        <position position="1"/>
    </location>
</feature>
<evidence type="ECO:0000313" key="5">
    <source>
        <dbReference type="EMBL" id="CAG5117837.1"/>
    </source>
</evidence>
<name>A0A8S3YL63_9EUPU</name>
<protein>
    <recommendedName>
        <fullName evidence="4">SH3 domain-containing protein</fullName>
    </recommendedName>
</protein>
<accession>A0A8S3YL63</accession>
<evidence type="ECO:0000256" key="1">
    <source>
        <dbReference type="ARBA" id="ARBA00022443"/>
    </source>
</evidence>
<dbReference type="EMBL" id="CAJHNH020000459">
    <property type="protein sequence ID" value="CAG5117837.1"/>
    <property type="molecule type" value="Genomic_DNA"/>
</dbReference>
<evidence type="ECO:0000256" key="3">
    <source>
        <dbReference type="SAM" id="MobiDB-lite"/>
    </source>
</evidence>
<evidence type="ECO:0000313" key="6">
    <source>
        <dbReference type="Proteomes" id="UP000678393"/>
    </source>
</evidence>
<dbReference type="SMART" id="SM00326">
    <property type="entry name" value="SH3"/>
    <property type="match status" value="1"/>
</dbReference>
<dbReference type="OrthoDB" id="207120at2759"/>
<dbReference type="Gene3D" id="2.30.30.40">
    <property type="entry name" value="SH3 Domains"/>
    <property type="match status" value="1"/>
</dbReference>
<keyword evidence="1 2" id="KW-0728">SH3 domain</keyword>
<organism evidence="5 6">
    <name type="scientific">Candidula unifasciata</name>
    <dbReference type="NCBI Taxonomy" id="100452"/>
    <lineage>
        <taxon>Eukaryota</taxon>
        <taxon>Metazoa</taxon>
        <taxon>Spiralia</taxon>
        <taxon>Lophotrochozoa</taxon>
        <taxon>Mollusca</taxon>
        <taxon>Gastropoda</taxon>
        <taxon>Heterobranchia</taxon>
        <taxon>Euthyneura</taxon>
        <taxon>Panpulmonata</taxon>
        <taxon>Eupulmonata</taxon>
        <taxon>Stylommatophora</taxon>
        <taxon>Helicina</taxon>
        <taxon>Helicoidea</taxon>
        <taxon>Geomitridae</taxon>
        <taxon>Candidula</taxon>
    </lineage>
</organism>
<dbReference type="SUPFAM" id="SSF50044">
    <property type="entry name" value="SH3-domain"/>
    <property type="match status" value="1"/>
</dbReference>
<dbReference type="Proteomes" id="UP000678393">
    <property type="component" value="Unassembled WGS sequence"/>
</dbReference>
<dbReference type="PROSITE" id="PS50002">
    <property type="entry name" value="SH3"/>
    <property type="match status" value="1"/>
</dbReference>
<evidence type="ECO:0000256" key="2">
    <source>
        <dbReference type="PROSITE-ProRule" id="PRU00192"/>
    </source>
</evidence>
<proteinExistence type="predicted"/>
<dbReference type="InterPro" id="IPR036028">
    <property type="entry name" value="SH3-like_dom_sf"/>
</dbReference>
<sequence>IKVIAEKQYSRGSPQPPSSLKPALYFSKDDVIDVVSKYDDNWWLGRLHGEEGYFPKAFVKEKKPVPKVGLEEAGFNLQQNGMKRVTGEAAGAAVGSFSVSPSNTLKKREVQSFPSQMWYEGVSLSLPPPAMPSNRCQQFGC</sequence>
<keyword evidence="6" id="KW-1185">Reference proteome</keyword>
<gene>
    <name evidence="5" type="ORF">CUNI_LOCUS3395</name>
</gene>
<comment type="caution">
    <text evidence="5">The sequence shown here is derived from an EMBL/GenBank/DDBJ whole genome shotgun (WGS) entry which is preliminary data.</text>
</comment>
<feature type="region of interest" description="Disordered" evidence="3">
    <location>
        <begin position="1"/>
        <end position="20"/>
    </location>
</feature>
<feature type="domain" description="SH3" evidence="4">
    <location>
        <begin position="1"/>
        <end position="64"/>
    </location>
</feature>
<dbReference type="InterPro" id="IPR001452">
    <property type="entry name" value="SH3_domain"/>
</dbReference>
<evidence type="ECO:0000259" key="4">
    <source>
        <dbReference type="PROSITE" id="PS50002"/>
    </source>
</evidence>